<dbReference type="Proteomes" id="UP000077315">
    <property type="component" value="Unassembled WGS sequence"/>
</dbReference>
<evidence type="ECO:0000256" key="1">
    <source>
        <dbReference type="SAM" id="MobiDB-lite"/>
    </source>
</evidence>
<sequence>MSTQSILISEFSSASTWYCEMVDSLEVGSSVKKQPVAPSQQRRARSVQFSNIVSINNSSNTTVLNESGIGQAQSAYQRNWLLSPVKTHGVVSISTKKNTSYCMIQNVFPMSTQSILISEFSSASTWYCEMVDSLEIGSATAKEPVAPIQQPRARSVRFSDTISITNSSNVIGMDRSEGDQIQSSYHRSIRESTITTTTLPPSSSSST</sequence>
<evidence type="ECO:0000313" key="3">
    <source>
        <dbReference type="Proteomes" id="UP000077315"/>
    </source>
</evidence>
<dbReference type="RefSeq" id="XP_018298834.1">
    <property type="nucleotide sequence ID" value="XM_018429974.1"/>
</dbReference>
<keyword evidence="3" id="KW-1185">Reference proteome</keyword>
<dbReference type="AlphaFoldDB" id="A0A167R3Y7"/>
<gene>
    <name evidence="2" type="ORF">PHYBLDRAFT_138347</name>
</gene>
<organism evidence="2 3">
    <name type="scientific">Phycomyces blakesleeanus (strain ATCC 8743b / DSM 1359 / FGSC 10004 / NBRC 33097 / NRRL 1555)</name>
    <dbReference type="NCBI Taxonomy" id="763407"/>
    <lineage>
        <taxon>Eukaryota</taxon>
        <taxon>Fungi</taxon>
        <taxon>Fungi incertae sedis</taxon>
        <taxon>Mucoromycota</taxon>
        <taxon>Mucoromycotina</taxon>
        <taxon>Mucoromycetes</taxon>
        <taxon>Mucorales</taxon>
        <taxon>Phycomycetaceae</taxon>
        <taxon>Phycomyces</taxon>
    </lineage>
</organism>
<dbReference type="InParanoid" id="A0A167R3Y7"/>
<protein>
    <submittedName>
        <fullName evidence="2">Uncharacterized protein</fullName>
    </submittedName>
</protein>
<feature type="compositionally biased region" description="Low complexity" evidence="1">
    <location>
        <begin position="192"/>
        <end position="207"/>
    </location>
</feature>
<evidence type="ECO:0000313" key="2">
    <source>
        <dbReference type="EMBL" id="OAD80794.1"/>
    </source>
</evidence>
<feature type="region of interest" description="Disordered" evidence="1">
    <location>
        <begin position="169"/>
        <end position="207"/>
    </location>
</feature>
<dbReference type="GeneID" id="28990880"/>
<name>A0A167R3Y7_PHYB8</name>
<reference evidence="3" key="1">
    <citation type="submission" date="2015-06" db="EMBL/GenBank/DDBJ databases">
        <title>Expansion of signal transduction pathways in fungi by whole-genome duplication.</title>
        <authorList>
            <consortium name="DOE Joint Genome Institute"/>
            <person name="Corrochano L.M."/>
            <person name="Kuo A."/>
            <person name="Marcet-Houben M."/>
            <person name="Polaino S."/>
            <person name="Salamov A."/>
            <person name="Villalobos J.M."/>
            <person name="Alvarez M.I."/>
            <person name="Avalos J."/>
            <person name="Benito E.P."/>
            <person name="Benoit I."/>
            <person name="Burger G."/>
            <person name="Camino L.P."/>
            <person name="Canovas D."/>
            <person name="Cerda-Olmedo E."/>
            <person name="Cheng J.-F."/>
            <person name="Dominguez A."/>
            <person name="Elias M."/>
            <person name="Eslava A.P."/>
            <person name="Glaser F."/>
            <person name="Grimwood J."/>
            <person name="Gutierrez G."/>
            <person name="Heitman J."/>
            <person name="Henrissat B."/>
            <person name="Iturriaga E.A."/>
            <person name="Lang B.F."/>
            <person name="Lavin J.L."/>
            <person name="Lee S."/>
            <person name="Li W."/>
            <person name="Lindquist E."/>
            <person name="Lopez-Garcia S."/>
            <person name="Luque E.M."/>
            <person name="Marcos A.T."/>
            <person name="Martin J."/>
            <person name="McCluskey K."/>
            <person name="Medina H.R."/>
            <person name="Miralles-Duran A."/>
            <person name="Miyazaki A."/>
            <person name="Munoz-Torres E."/>
            <person name="Oguiza J.A."/>
            <person name="Ohm R."/>
            <person name="Olmedo M."/>
            <person name="Orejas M."/>
            <person name="Ortiz-Castellanos L."/>
            <person name="Pisabarro A.G."/>
            <person name="Rodriguez-Romero J."/>
            <person name="Ruiz-Herrera J."/>
            <person name="Ruiz-Vazquez R."/>
            <person name="Sanz C."/>
            <person name="Schackwitz W."/>
            <person name="Schmutz J."/>
            <person name="Shahriari M."/>
            <person name="Shelest E."/>
            <person name="Silva-Franco F."/>
            <person name="Soanes D."/>
            <person name="Syed K."/>
            <person name="Tagua V.G."/>
            <person name="Talbot N.J."/>
            <person name="Thon M."/>
            <person name="De vries R.P."/>
            <person name="Wiebenga A."/>
            <person name="Yadav J.S."/>
            <person name="Braun E.L."/>
            <person name="Baker S."/>
            <person name="Garre V."/>
            <person name="Horwitz B."/>
            <person name="Torres-Martinez S."/>
            <person name="Idnurm A."/>
            <person name="Herrera-Estrella A."/>
            <person name="Gabaldon T."/>
            <person name="Grigoriev I.V."/>
        </authorList>
    </citation>
    <scope>NUCLEOTIDE SEQUENCE [LARGE SCALE GENOMIC DNA]</scope>
    <source>
        <strain evidence="3">NRRL 1555(-)</strain>
    </source>
</reference>
<dbReference type="EMBL" id="KV440971">
    <property type="protein sequence ID" value="OAD80794.1"/>
    <property type="molecule type" value="Genomic_DNA"/>
</dbReference>
<accession>A0A167R3Y7</accession>
<proteinExistence type="predicted"/>
<dbReference type="VEuPathDB" id="FungiDB:PHYBLDRAFT_138347"/>